<gene>
    <name evidence="1" type="ORF">CFOL_v3_02817</name>
</gene>
<protein>
    <submittedName>
        <fullName evidence="1">Uncharacterized protein</fullName>
    </submittedName>
</protein>
<accession>A0A1Q3AU51</accession>
<evidence type="ECO:0000313" key="1">
    <source>
        <dbReference type="EMBL" id="GAV59286.1"/>
    </source>
</evidence>
<sequence length="105" mass="11586">MPNGQEDSLPMEYTKFAAACALRFKRNFQVIDKDCLRSTCQSEQFLRISALLHLTQIDGLSLRISHNSLNMAALLQSTTLLIPRPPLALGVQTVTQGTLALLLTT</sequence>
<name>A0A1Q3AU51_CEPFO</name>
<dbReference type="AlphaFoldDB" id="A0A1Q3AU51"/>
<dbReference type="EMBL" id="BDDD01000105">
    <property type="protein sequence ID" value="GAV59286.1"/>
    <property type="molecule type" value="Genomic_DNA"/>
</dbReference>
<dbReference type="InParanoid" id="A0A1Q3AU51"/>
<keyword evidence="2" id="KW-1185">Reference proteome</keyword>
<reference evidence="2" key="1">
    <citation type="submission" date="2016-04" db="EMBL/GenBank/DDBJ databases">
        <title>Cephalotus genome sequencing.</title>
        <authorList>
            <person name="Fukushima K."/>
            <person name="Hasebe M."/>
            <person name="Fang X."/>
        </authorList>
    </citation>
    <scope>NUCLEOTIDE SEQUENCE [LARGE SCALE GENOMIC DNA]</scope>
    <source>
        <strain evidence="2">cv. St1</strain>
    </source>
</reference>
<dbReference type="Proteomes" id="UP000187406">
    <property type="component" value="Unassembled WGS sequence"/>
</dbReference>
<organism evidence="1 2">
    <name type="scientific">Cephalotus follicularis</name>
    <name type="common">Albany pitcher plant</name>
    <dbReference type="NCBI Taxonomy" id="3775"/>
    <lineage>
        <taxon>Eukaryota</taxon>
        <taxon>Viridiplantae</taxon>
        <taxon>Streptophyta</taxon>
        <taxon>Embryophyta</taxon>
        <taxon>Tracheophyta</taxon>
        <taxon>Spermatophyta</taxon>
        <taxon>Magnoliopsida</taxon>
        <taxon>eudicotyledons</taxon>
        <taxon>Gunneridae</taxon>
        <taxon>Pentapetalae</taxon>
        <taxon>rosids</taxon>
        <taxon>fabids</taxon>
        <taxon>Oxalidales</taxon>
        <taxon>Cephalotaceae</taxon>
        <taxon>Cephalotus</taxon>
    </lineage>
</organism>
<comment type="caution">
    <text evidence="1">The sequence shown here is derived from an EMBL/GenBank/DDBJ whole genome shotgun (WGS) entry which is preliminary data.</text>
</comment>
<evidence type="ECO:0000313" key="2">
    <source>
        <dbReference type="Proteomes" id="UP000187406"/>
    </source>
</evidence>
<proteinExistence type="predicted"/>